<dbReference type="PANTHER" id="PTHR40057:SF1">
    <property type="entry name" value="SLR1162 PROTEIN"/>
    <property type="match status" value="1"/>
</dbReference>
<reference evidence="2 3" key="1">
    <citation type="submission" date="2016-10" db="EMBL/GenBank/DDBJ databases">
        <authorList>
            <person name="de Groot N.N."/>
        </authorList>
    </citation>
    <scope>NUCLEOTIDE SEQUENCE [LARGE SCALE GENOMIC DNA]</scope>
    <source>
        <strain evidence="2 3">DSM 21039</strain>
    </source>
</reference>
<dbReference type="PANTHER" id="PTHR40057">
    <property type="entry name" value="SLR1162 PROTEIN"/>
    <property type="match status" value="1"/>
</dbReference>
<keyword evidence="3" id="KW-1185">Reference proteome</keyword>
<protein>
    <submittedName>
        <fullName evidence="2">Uncharacterized protein</fullName>
    </submittedName>
</protein>
<gene>
    <name evidence="2" type="ORF">SAMN04488505_1011439</name>
</gene>
<dbReference type="RefSeq" id="WP_089908075.1">
    <property type="nucleotide sequence ID" value="NZ_FOBB01000001.1"/>
</dbReference>
<proteinExistence type="predicted"/>
<sequence>MENKSKNGKHKMAFIIWLAIYPLITVLYHFLGELLQPLPTALRTLVLTLIAVPVMVYFLVPLLSRLLGTWLNK</sequence>
<name>A0A1H7MA30_9BACT</name>
<evidence type="ECO:0000256" key="1">
    <source>
        <dbReference type="SAM" id="Phobius"/>
    </source>
</evidence>
<feature type="transmembrane region" description="Helical" evidence="1">
    <location>
        <begin position="43"/>
        <end position="63"/>
    </location>
</feature>
<keyword evidence="1" id="KW-0812">Transmembrane</keyword>
<accession>A0A1H7MA30</accession>
<organism evidence="2 3">
    <name type="scientific">Chitinophaga rupis</name>
    <dbReference type="NCBI Taxonomy" id="573321"/>
    <lineage>
        <taxon>Bacteria</taxon>
        <taxon>Pseudomonadati</taxon>
        <taxon>Bacteroidota</taxon>
        <taxon>Chitinophagia</taxon>
        <taxon>Chitinophagales</taxon>
        <taxon>Chitinophagaceae</taxon>
        <taxon>Chitinophaga</taxon>
    </lineage>
</organism>
<evidence type="ECO:0000313" key="2">
    <source>
        <dbReference type="EMBL" id="SEL07758.1"/>
    </source>
</evidence>
<feature type="transmembrane region" description="Helical" evidence="1">
    <location>
        <begin position="12"/>
        <end position="31"/>
    </location>
</feature>
<keyword evidence="1" id="KW-1133">Transmembrane helix</keyword>
<keyword evidence="1" id="KW-0472">Membrane</keyword>
<evidence type="ECO:0000313" key="3">
    <source>
        <dbReference type="Proteomes" id="UP000198984"/>
    </source>
</evidence>
<dbReference type="InterPro" id="IPR038762">
    <property type="entry name" value="ABM_predict"/>
</dbReference>
<dbReference type="STRING" id="573321.SAMN04488505_1011439"/>
<dbReference type="EMBL" id="FOBB01000001">
    <property type="protein sequence ID" value="SEL07758.1"/>
    <property type="molecule type" value="Genomic_DNA"/>
</dbReference>
<dbReference type="OrthoDB" id="772949at2"/>
<dbReference type="AlphaFoldDB" id="A0A1H7MA30"/>
<dbReference type="Proteomes" id="UP000198984">
    <property type="component" value="Unassembled WGS sequence"/>
</dbReference>